<evidence type="ECO:0000256" key="12">
    <source>
        <dbReference type="SAM" id="MobiDB-lite"/>
    </source>
</evidence>
<organism evidence="14 15">
    <name type="scientific">Raineyella antarctica</name>
    <dbReference type="NCBI Taxonomy" id="1577474"/>
    <lineage>
        <taxon>Bacteria</taxon>
        <taxon>Bacillati</taxon>
        <taxon>Actinomycetota</taxon>
        <taxon>Actinomycetes</taxon>
        <taxon>Propionibacteriales</taxon>
        <taxon>Propionibacteriaceae</taxon>
        <taxon>Raineyella</taxon>
    </lineage>
</organism>
<comment type="subcellular location">
    <subcellularLocation>
        <location evidence="1">Cytoplasm</location>
    </subcellularLocation>
</comment>
<dbReference type="Gene3D" id="3.90.870.10">
    <property type="entry name" value="DHBP synthase"/>
    <property type="match status" value="1"/>
</dbReference>
<dbReference type="AlphaFoldDB" id="A0A1G6GUJ8"/>
<dbReference type="STRING" id="1577474.GA0111570_10587"/>
<keyword evidence="7" id="KW-0548">Nucleotidyltransferase</keyword>
<sequence>MSEMSEDSNNIEASVIPPLPQPRIVDCTTGGDLGPALQAAKEVIAGGHCLVMPTDTVYGICADAFDAHAVQRLLTAKHRGRDMPPPVLISDDGVMSALAREVPEAAQRLVAVHWPGPLTIICKAQPSLRMDLGETRGTIAIRVPDHDLARDILRRTGPMAVSSANVSGQPSATNVRDAADQLGLDVALYLDGGPTPGPVPSTIVDFTVEPEGRVVREGILTLAVLRETAPGVLGALETEVPAAEPEPTGQSVAAEKSVAAERPVAPADQEPAGTEVPVEETGPATVDGERDAR</sequence>
<name>A0A1G6GUJ8_9ACTN</name>
<dbReference type="NCBIfam" id="TIGR00057">
    <property type="entry name" value="L-threonylcarbamoyladenylate synthase"/>
    <property type="match status" value="1"/>
</dbReference>
<dbReference type="GO" id="GO:0005737">
    <property type="term" value="C:cytoplasm"/>
    <property type="evidence" value="ECO:0007669"/>
    <property type="project" value="UniProtKB-SubCell"/>
</dbReference>
<evidence type="ECO:0000256" key="6">
    <source>
        <dbReference type="ARBA" id="ARBA00022694"/>
    </source>
</evidence>
<dbReference type="EMBL" id="FMYF01000005">
    <property type="protein sequence ID" value="SDB85649.1"/>
    <property type="molecule type" value="Genomic_DNA"/>
</dbReference>
<evidence type="ECO:0000256" key="8">
    <source>
        <dbReference type="ARBA" id="ARBA00022741"/>
    </source>
</evidence>
<dbReference type="EC" id="2.7.7.87" evidence="3"/>
<evidence type="ECO:0000256" key="10">
    <source>
        <dbReference type="ARBA" id="ARBA00029774"/>
    </source>
</evidence>
<proteinExistence type="inferred from homology"/>
<comment type="catalytic activity">
    <reaction evidence="11">
        <text>L-threonine + hydrogencarbonate + ATP = L-threonylcarbamoyladenylate + diphosphate + H2O</text>
        <dbReference type="Rhea" id="RHEA:36407"/>
        <dbReference type="ChEBI" id="CHEBI:15377"/>
        <dbReference type="ChEBI" id="CHEBI:17544"/>
        <dbReference type="ChEBI" id="CHEBI:30616"/>
        <dbReference type="ChEBI" id="CHEBI:33019"/>
        <dbReference type="ChEBI" id="CHEBI:57926"/>
        <dbReference type="ChEBI" id="CHEBI:73682"/>
        <dbReference type="EC" id="2.7.7.87"/>
    </reaction>
</comment>
<keyword evidence="5" id="KW-0808">Transferase</keyword>
<evidence type="ECO:0000256" key="2">
    <source>
        <dbReference type="ARBA" id="ARBA00007663"/>
    </source>
</evidence>
<dbReference type="GO" id="GO:0008033">
    <property type="term" value="P:tRNA processing"/>
    <property type="evidence" value="ECO:0007669"/>
    <property type="project" value="UniProtKB-KW"/>
</dbReference>
<dbReference type="GO" id="GO:0003725">
    <property type="term" value="F:double-stranded RNA binding"/>
    <property type="evidence" value="ECO:0007669"/>
    <property type="project" value="InterPro"/>
</dbReference>
<dbReference type="Proteomes" id="UP000199086">
    <property type="component" value="Unassembled WGS sequence"/>
</dbReference>
<evidence type="ECO:0000256" key="1">
    <source>
        <dbReference type="ARBA" id="ARBA00004496"/>
    </source>
</evidence>
<evidence type="ECO:0000256" key="3">
    <source>
        <dbReference type="ARBA" id="ARBA00012584"/>
    </source>
</evidence>
<feature type="region of interest" description="Disordered" evidence="12">
    <location>
        <begin position="240"/>
        <end position="293"/>
    </location>
</feature>
<keyword evidence="9" id="KW-0067">ATP-binding</keyword>
<dbReference type="GO" id="GO:0006450">
    <property type="term" value="P:regulation of translational fidelity"/>
    <property type="evidence" value="ECO:0007669"/>
    <property type="project" value="TreeGrafter"/>
</dbReference>
<protein>
    <recommendedName>
        <fullName evidence="10">L-threonylcarbamoyladenylate synthase</fullName>
        <ecNumber evidence="3">2.7.7.87</ecNumber>
    </recommendedName>
    <alternativeName>
        <fullName evidence="10">L-threonylcarbamoyladenylate synthase</fullName>
    </alternativeName>
</protein>
<dbReference type="Pfam" id="PF01300">
    <property type="entry name" value="Sua5_yciO_yrdC"/>
    <property type="match status" value="1"/>
</dbReference>
<reference evidence="14 15" key="1">
    <citation type="submission" date="2016-06" db="EMBL/GenBank/DDBJ databases">
        <authorList>
            <person name="Olsen C.W."/>
            <person name="Carey S."/>
            <person name="Hinshaw L."/>
            <person name="Karasin A.I."/>
        </authorList>
    </citation>
    <scope>NUCLEOTIDE SEQUENCE [LARGE SCALE GENOMIC DNA]</scope>
    <source>
        <strain evidence="14 15">LZ-22</strain>
    </source>
</reference>
<evidence type="ECO:0000256" key="7">
    <source>
        <dbReference type="ARBA" id="ARBA00022695"/>
    </source>
</evidence>
<dbReference type="InterPro" id="IPR006070">
    <property type="entry name" value="Sua5-like_dom"/>
</dbReference>
<dbReference type="PANTHER" id="PTHR17490">
    <property type="entry name" value="SUA5"/>
    <property type="match status" value="1"/>
</dbReference>
<accession>A0A1G6GUJ8</accession>
<evidence type="ECO:0000313" key="15">
    <source>
        <dbReference type="Proteomes" id="UP000199086"/>
    </source>
</evidence>
<evidence type="ECO:0000256" key="4">
    <source>
        <dbReference type="ARBA" id="ARBA00022490"/>
    </source>
</evidence>
<evidence type="ECO:0000256" key="5">
    <source>
        <dbReference type="ARBA" id="ARBA00022679"/>
    </source>
</evidence>
<feature type="domain" description="YrdC-like" evidence="13">
    <location>
        <begin position="34"/>
        <end position="220"/>
    </location>
</feature>
<dbReference type="PANTHER" id="PTHR17490:SF16">
    <property type="entry name" value="THREONYLCARBAMOYL-AMP SYNTHASE"/>
    <property type="match status" value="1"/>
</dbReference>
<keyword evidence="4" id="KW-0963">Cytoplasm</keyword>
<keyword evidence="15" id="KW-1185">Reference proteome</keyword>
<dbReference type="GO" id="GO:0061710">
    <property type="term" value="F:L-threonylcarbamoyladenylate synthase"/>
    <property type="evidence" value="ECO:0007669"/>
    <property type="project" value="UniProtKB-EC"/>
</dbReference>
<evidence type="ECO:0000259" key="13">
    <source>
        <dbReference type="PROSITE" id="PS51163"/>
    </source>
</evidence>
<gene>
    <name evidence="14" type="ORF">GA0111570_10587</name>
</gene>
<dbReference type="InterPro" id="IPR017945">
    <property type="entry name" value="DHBP_synth_RibB-like_a/b_dom"/>
</dbReference>
<dbReference type="SUPFAM" id="SSF55821">
    <property type="entry name" value="YrdC/RibB"/>
    <property type="match status" value="1"/>
</dbReference>
<evidence type="ECO:0000256" key="9">
    <source>
        <dbReference type="ARBA" id="ARBA00022840"/>
    </source>
</evidence>
<keyword evidence="8" id="KW-0547">Nucleotide-binding</keyword>
<dbReference type="GO" id="GO:0000049">
    <property type="term" value="F:tRNA binding"/>
    <property type="evidence" value="ECO:0007669"/>
    <property type="project" value="TreeGrafter"/>
</dbReference>
<dbReference type="PROSITE" id="PS51163">
    <property type="entry name" value="YRDC"/>
    <property type="match status" value="1"/>
</dbReference>
<evidence type="ECO:0000313" key="14">
    <source>
        <dbReference type="EMBL" id="SDB85649.1"/>
    </source>
</evidence>
<evidence type="ECO:0000256" key="11">
    <source>
        <dbReference type="ARBA" id="ARBA00048366"/>
    </source>
</evidence>
<comment type="similarity">
    <text evidence="2">Belongs to the SUA5 family.</text>
</comment>
<keyword evidence="6" id="KW-0819">tRNA processing</keyword>
<dbReference type="GO" id="GO:0005524">
    <property type="term" value="F:ATP binding"/>
    <property type="evidence" value="ECO:0007669"/>
    <property type="project" value="UniProtKB-KW"/>
</dbReference>
<dbReference type="InterPro" id="IPR050156">
    <property type="entry name" value="TC-AMP_synthase_SUA5"/>
</dbReference>